<comment type="caution">
    <text evidence="1">The sequence shown here is derived from an EMBL/GenBank/DDBJ whole genome shotgun (WGS) entry which is preliminary data.</text>
</comment>
<name>A0A9R1XUN2_LACSA</name>
<dbReference type="AlphaFoldDB" id="A0A9R1XUN2"/>
<evidence type="ECO:0000313" key="2">
    <source>
        <dbReference type="Proteomes" id="UP000235145"/>
    </source>
</evidence>
<sequence length="108" mass="12216">MRTVAIVRCCVNITMPFVRVILLSYVNHPCYTQCCKSGDVILPFPLRPPVVLSDLYDVPAFRQNIRAYNIMFAMTSLGAEIDEDINGGGDPYVFKVTSHVSCFQLLYY</sequence>
<accession>A0A9R1XUN2</accession>
<organism evidence="1 2">
    <name type="scientific">Lactuca sativa</name>
    <name type="common">Garden lettuce</name>
    <dbReference type="NCBI Taxonomy" id="4236"/>
    <lineage>
        <taxon>Eukaryota</taxon>
        <taxon>Viridiplantae</taxon>
        <taxon>Streptophyta</taxon>
        <taxon>Embryophyta</taxon>
        <taxon>Tracheophyta</taxon>
        <taxon>Spermatophyta</taxon>
        <taxon>Magnoliopsida</taxon>
        <taxon>eudicotyledons</taxon>
        <taxon>Gunneridae</taxon>
        <taxon>Pentapetalae</taxon>
        <taxon>asterids</taxon>
        <taxon>campanulids</taxon>
        <taxon>Asterales</taxon>
        <taxon>Asteraceae</taxon>
        <taxon>Cichorioideae</taxon>
        <taxon>Cichorieae</taxon>
        <taxon>Lactucinae</taxon>
        <taxon>Lactuca</taxon>
    </lineage>
</organism>
<dbReference type="EMBL" id="NBSK02000001">
    <property type="protein sequence ID" value="KAJ0226284.1"/>
    <property type="molecule type" value="Genomic_DNA"/>
</dbReference>
<dbReference type="Proteomes" id="UP000235145">
    <property type="component" value="Unassembled WGS sequence"/>
</dbReference>
<keyword evidence="2" id="KW-1185">Reference proteome</keyword>
<reference evidence="1 2" key="1">
    <citation type="journal article" date="2017" name="Nat. Commun.">
        <title>Genome assembly with in vitro proximity ligation data and whole-genome triplication in lettuce.</title>
        <authorList>
            <person name="Reyes-Chin-Wo S."/>
            <person name="Wang Z."/>
            <person name="Yang X."/>
            <person name="Kozik A."/>
            <person name="Arikit S."/>
            <person name="Song C."/>
            <person name="Xia L."/>
            <person name="Froenicke L."/>
            <person name="Lavelle D.O."/>
            <person name="Truco M.J."/>
            <person name="Xia R."/>
            <person name="Zhu S."/>
            <person name="Xu C."/>
            <person name="Xu H."/>
            <person name="Xu X."/>
            <person name="Cox K."/>
            <person name="Korf I."/>
            <person name="Meyers B.C."/>
            <person name="Michelmore R.W."/>
        </authorList>
    </citation>
    <scope>NUCLEOTIDE SEQUENCE [LARGE SCALE GENOMIC DNA]</scope>
    <source>
        <strain evidence="2">cv. Salinas</strain>
        <tissue evidence="1">Seedlings</tissue>
    </source>
</reference>
<protein>
    <submittedName>
        <fullName evidence="1">Uncharacterized protein</fullName>
    </submittedName>
</protein>
<gene>
    <name evidence="1" type="ORF">LSAT_V11C100024330</name>
</gene>
<evidence type="ECO:0000313" key="1">
    <source>
        <dbReference type="EMBL" id="KAJ0226284.1"/>
    </source>
</evidence>
<proteinExistence type="predicted"/>